<evidence type="ECO:0000313" key="2">
    <source>
        <dbReference type="EMBL" id="MDR7377070.1"/>
    </source>
</evidence>
<reference evidence="2 3" key="1">
    <citation type="submission" date="2023-07" db="EMBL/GenBank/DDBJ databases">
        <title>Sorghum-associated microbial communities from plants grown in Nebraska, USA.</title>
        <authorList>
            <person name="Schachtman D."/>
        </authorList>
    </citation>
    <scope>NUCLEOTIDE SEQUENCE [LARGE SCALE GENOMIC DNA]</scope>
    <source>
        <strain evidence="2 3">BE313</strain>
    </source>
</reference>
<comment type="caution">
    <text evidence="2">The sequence shown here is derived from an EMBL/GenBank/DDBJ whole genome shotgun (WGS) entry which is preliminary data.</text>
</comment>
<name>A0ABU2C6X1_9BURK</name>
<gene>
    <name evidence="2" type="ORF">J2X19_001728</name>
</gene>
<dbReference type="SUPFAM" id="SSF52833">
    <property type="entry name" value="Thioredoxin-like"/>
    <property type="match status" value="1"/>
</dbReference>
<dbReference type="InterPro" id="IPR010634">
    <property type="entry name" value="DUF1223"/>
</dbReference>
<protein>
    <recommendedName>
        <fullName evidence="4">DUF1223 domain-containing protein</fullName>
    </recommendedName>
</protein>
<keyword evidence="1" id="KW-0732">Signal</keyword>
<organism evidence="2 3">
    <name type="scientific">Rhodoferax ferrireducens</name>
    <dbReference type="NCBI Taxonomy" id="192843"/>
    <lineage>
        <taxon>Bacteria</taxon>
        <taxon>Pseudomonadati</taxon>
        <taxon>Pseudomonadota</taxon>
        <taxon>Betaproteobacteria</taxon>
        <taxon>Burkholderiales</taxon>
        <taxon>Comamonadaceae</taxon>
        <taxon>Rhodoferax</taxon>
    </lineage>
</organism>
<dbReference type="PANTHER" id="PTHR36057:SF1">
    <property type="entry name" value="LIPOPROTEIN LIPID ATTACHMENT SITE-LIKE PROTEIN, PUTATIVE (DUF1223)-RELATED"/>
    <property type="match status" value="1"/>
</dbReference>
<proteinExistence type="predicted"/>
<dbReference type="EMBL" id="JAVDXT010000001">
    <property type="protein sequence ID" value="MDR7377070.1"/>
    <property type="molecule type" value="Genomic_DNA"/>
</dbReference>
<evidence type="ECO:0008006" key="4">
    <source>
        <dbReference type="Google" id="ProtNLM"/>
    </source>
</evidence>
<dbReference type="InterPro" id="IPR036249">
    <property type="entry name" value="Thioredoxin-like_sf"/>
</dbReference>
<sequence>MLNTIKFIAACALCISAGAVFSSENACTLQSGKNLLPVLELYTSEGCSSCPPADQWLSQLKGQPAVVQAFHVGYWDQLGWVDRFATPAHTARQRQIAAWNQQGSIYTPQAVLNGKDWRNWGGKLYGKPAEPGLAKINLRQLAPDQFEALVAPLAGAPSRWSAYWTVTEHGHSSKVQAGENAGEFLTHDFVVRQYVVAGVYPSDSTAAQKLVFRSIAGTPGHARQLNLVVFDPQTGKTLQAITAPC</sequence>
<accession>A0ABU2C6X1</accession>
<dbReference type="Pfam" id="PF06764">
    <property type="entry name" value="DUF1223"/>
    <property type="match status" value="1"/>
</dbReference>
<evidence type="ECO:0000256" key="1">
    <source>
        <dbReference type="SAM" id="SignalP"/>
    </source>
</evidence>
<keyword evidence="3" id="KW-1185">Reference proteome</keyword>
<dbReference type="RefSeq" id="WP_310372471.1">
    <property type="nucleotide sequence ID" value="NZ_JAVDXT010000001.1"/>
</dbReference>
<feature type="signal peptide" evidence="1">
    <location>
        <begin position="1"/>
        <end position="22"/>
    </location>
</feature>
<dbReference type="PANTHER" id="PTHR36057">
    <property type="match status" value="1"/>
</dbReference>
<evidence type="ECO:0000313" key="3">
    <source>
        <dbReference type="Proteomes" id="UP001180487"/>
    </source>
</evidence>
<feature type="chain" id="PRO_5046392638" description="DUF1223 domain-containing protein" evidence="1">
    <location>
        <begin position="23"/>
        <end position="245"/>
    </location>
</feature>
<dbReference type="Proteomes" id="UP001180487">
    <property type="component" value="Unassembled WGS sequence"/>
</dbReference>